<protein>
    <submittedName>
        <fullName evidence="1">Uncharacterized protein</fullName>
    </submittedName>
</protein>
<name>A0AAU8B7I7_9CAUD</name>
<proteinExistence type="predicted"/>
<dbReference type="EMBL" id="PP511876">
    <property type="protein sequence ID" value="XCD08259.1"/>
    <property type="molecule type" value="Genomic_DNA"/>
</dbReference>
<accession>A0AAU8B7I7</accession>
<reference evidence="1" key="1">
    <citation type="submission" date="2024-03" db="EMBL/GenBank/DDBJ databases">
        <title>Diverse circular DNA viruses in blood, oral, and fecal samples of captive lemurs.</title>
        <authorList>
            <person name="Paietta E.N."/>
            <person name="Kraberger S."/>
            <person name="Lund M.C."/>
            <person name="Custer J.M."/>
            <person name="Vargas K.M."/>
            <person name="Ehmke E.E."/>
            <person name="Yoder A.D."/>
            <person name="Varsani A."/>
        </authorList>
    </citation>
    <scope>NUCLEOTIDE SEQUENCE</scope>
    <source>
        <strain evidence="1">Duke_30FF_63</strain>
    </source>
</reference>
<organism evidence="1">
    <name type="scientific">Dulem virus 42</name>
    <dbReference type="NCBI Taxonomy" id="3145760"/>
    <lineage>
        <taxon>Viruses</taxon>
        <taxon>Duplodnaviria</taxon>
        <taxon>Heunggongvirae</taxon>
        <taxon>Uroviricota</taxon>
        <taxon>Caudoviricetes</taxon>
    </lineage>
</organism>
<evidence type="ECO:0000313" key="1">
    <source>
        <dbReference type="EMBL" id="XCD08259.1"/>
    </source>
</evidence>
<sequence>MILGYEQPVDIPVMSIYDKDMMKLYLGAL</sequence>